<proteinExistence type="predicted"/>
<dbReference type="Proteomes" id="UP000316726">
    <property type="component" value="Chromosome 10"/>
</dbReference>
<gene>
    <name evidence="2" type="ORF">A3770_10p60020</name>
</gene>
<dbReference type="AlphaFoldDB" id="A0A5B8MUN4"/>
<protein>
    <submittedName>
        <fullName evidence="2">Uncharacterized protein</fullName>
    </submittedName>
</protein>
<sequence>MGPRRTTSQGVPLQDVFLHRELVYQALGFRASGQYSEEGRGVSRRQQDEASSSSSSSSSLDCHKLREELEVVKRHLVASEADRAALLTVLRERYTQRQPGGPVRPQRYEHAGTGSAQEDDEGASYDLLEENLLLRAKVDKWKKVASGRNKCVRRMKSLQNEVRVLHAKNLGHQRSEKMAEKVHQLELQVALLRGAFKSTNDFLAGKENFYIGAPRDARNEAPPPAAAMTGVGAGSFQRKQNTILKDIVSTTSDMEKEVQALMDKWKSSA</sequence>
<feature type="region of interest" description="Disordered" evidence="1">
    <location>
        <begin position="96"/>
        <end position="121"/>
    </location>
</feature>
<evidence type="ECO:0000313" key="3">
    <source>
        <dbReference type="Proteomes" id="UP000316726"/>
    </source>
</evidence>
<dbReference type="EMBL" id="CP031043">
    <property type="protein sequence ID" value="QDZ23484.1"/>
    <property type="molecule type" value="Genomic_DNA"/>
</dbReference>
<feature type="region of interest" description="Disordered" evidence="1">
    <location>
        <begin position="34"/>
        <end position="61"/>
    </location>
</feature>
<evidence type="ECO:0000256" key="1">
    <source>
        <dbReference type="SAM" id="MobiDB-lite"/>
    </source>
</evidence>
<name>A0A5B8MUN4_9CHLO</name>
<organism evidence="2 3">
    <name type="scientific">Chloropicon primus</name>
    <dbReference type="NCBI Taxonomy" id="1764295"/>
    <lineage>
        <taxon>Eukaryota</taxon>
        <taxon>Viridiplantae</taxon>
        <taxon>Chlorophyta</taxon>
        <taxon>Chloropicophyceae</taxon>
        <taxon>Chloropicales</taxon>
        <taxon>Chloropicaceae</taxon>
        <taxon>Chloropicon</taxon>
    </lineage>
</organism>
<reference evidence="2 3" key="1">
    <citation type="submission" date="2018-07" db="EMBL/GenBank/DDBJ databases">
        <title>The complete nuclear genome of the prasinophyte Chloropicon primus (CCMP1205).</title>
        <authorList>
            <person name="Pombert J.-F."/>
            <person name="Otis C."/>
            <person name="Turmel M."/>
            <person name="Lemieux C."/>
        </authorList>
    </citation>
    <scope>NUCLEOTIDE SEQUENCE [LARGE SCALE GENOMIC DNA]</scope>
    <source>
        <strain evidence="2 3">CCMP1205</strain>
    </source>
</reference>
<accession>A0A5B8MUN4</accession>
<keyword evidence="3" id="KW-1185">Reference proteome</keyword>
<feature type="compositionally biased region" description="Basic and acidic residues" evidence="1">
    <location>
        <begin position="37"/>
        <end position="48"/>
    </location>
</feature>
<evidence type="ECO:0000313" key="2">
    <source>
        <dbReference type="EMBL" id="QDZ23484.1"/>
    </source>
</evidence>